<keyword evidence="1 6" id="KW-0597">Phosphoprotein</keyword>
<dbReference type="SUPFAM" id="SSF52172">
    <property type="entry name" value="CheY-like"/>
    <property type="match status" value="1"/>
</dbReference>
<dbReference type="GO" id="GO:0000976">
    <property type="term" value="F:transcription cis-regulatory region binding"/>
    <property type="evidence" value="ECO:0007669"/>
    <property type="project" value="TreeGrafter"/>
</dbReference>
<dbReference type="AlphaFoldDB" id="A0A1B3WCE7"/>
<organism evidence="10 12">
    <name type="scientific">Dialister pneumosintes</name>
    <dbReference type="NCBI Taxonomy" id="39950"/>
    <lineage>
        <taxon>Bacteria</taxon>
        <taxon>Bacillati</taxon>
        <taxon>Bacillota</taxon>
        <taxon>Negativicutes</taxon>
        <taxon>Veillonellales</taxon>
        <taxon>Veillonellaceae</taxon>
        <taxon>Dialister</taxon>
    </lineage>
</organism>
<dbReference type="EMBL" id="CP017037">
    <property type="protein sequence ID" value="AOH38616.1"/>
    <property type="molecule type" value="Genomic_DNA"/>
</dbReference>
<proteinExistence type="predicted"/>
<accession>A0A1B3WCE7</accession>
<dbReference type="RefSeq" id="WP_022513355.1">
    <property type="nucleotide sequence ID" value="NZ_CP017037.1"/>
</dbReference>
<gene>
    <name evidence="10" type="ORF">BCB69_00560</name>
    <name evidence="11" type="ORF">DX915_02630</name>
</gene>
<evidence type="ECO:0000313" key="11">
    <source>
        <dbReference type="EMBL" id="RID94433.1"/>
    </source>
</evidence>
<dbReference type="Pfam" id="PF00486">
    <property type="entry name" value="Trans_reg_C"/>
    <property type="match status" value="1"/>
</dbReference>
<dbReference type="SUPFAM" id="SSF46894">
    <property type="entry name" value="C-terminal effector domain of the bipartite response regulators"/>
    <property type="match status" value="1"/>
</dbReference>
<dbReference type="PROSITE" id="PS51755">
    <property type="entry name" value="OMPR_PHOB"/>
    <property type="match status" value="1"/>
</dbReference>
<evidence type="ECO:0000256" key="7">
    <source>
        <dbReference type="PROSITE-ProRule" id="PRU01091"/>
    </source>
</evidence>
<dbReference type="GO" id="GO:0000156">
    <property type="term" value="F:phosphorelay response regulator activity"/>
    <property type="evidence" value="ECO:0007669"/>
    <property type="project" value="TreeGrafter"/>
</dbReference>
<feature type="DNA-binding region" description="OmpR/PhoB-type" evidence="7">
    <location>
        <begin position="130"/>
        <end position="226"/>
    </location>
</feature>
<evidence type="ECO:0000259" key="8">
    <source>
        <dbReference type="PROSITE" id="PS50110"/>
    </source>
</evidence>
<dbReference type="SMART" id="SM00862">
    <property type="entry name" value="Trans_reg_C"/>
    <property type="match status" value="1"/>
</dbReference>
<name>A0A1B3WCE7_9FIRM</name>
<dbReference type="STRING" id="39950.BCB69_00560"/>
<dbReference type="Pfam" id="PF00072">
    <property type="entry name" value="Response_reg"/>
    <property type="match status" value="1"/>
</dbReference>
<dbReference type="Gene3D" id="6.10.250.690">
    <property type="match status" value="1"/>
</dbReference>
<keyword evidence="3" id="KW-0805">Transcription regulation</keyword>
<evidence type="ECO:0000256" key="4">
    <source>
        <dbReference type="ARBA" id="ARBA00023125"/>
    </source>
</evidence>
<dbReference type="Gene3D" id="1.10.10.10">
    <property type="entry name" value="Winged helix-like DNA-binding domain superfamily/Winged helix DNA-binding domain"/>
    <property type="match status" value="1"/>
</dbReference>
<dbReference type="InterPro" id="IPR016032">
    <property type="entry name" value="Sig_transdc_resp-reg_C-effctor"/>
</dbReference>
<dbReference type="InterPro" id="IPR011006">
    <property type="entry name" value="CheY-like_superfamily"/>
</dbReference>
<dbReference type="InterPro" id="IPR001789">
    <property type="entry name" value="Sig_transdc_resp-reg_receiver"/>
</dbReference>
<feature type="modified residue" description="4-aspartylphosphate" evidence="6">
    <location>
        <position position="52"/>
    </location>
</feature>
<feature type="domain" description="Response regulatory" evidence="8">
    <location>
        <begin position="3"/>
        <end position="119"/>
    </location>
</feature>
<dbReference type="Proteomes" id="UP000266262">
    <property type="component" value="Unassembled WGS sequence"/>
</dbReference>
<evidence type="ECO:0000256" key="3">
    <source>
        <dbReference type="ARBA" id="ARBA00023015"/>
    </source>
</evidence>
<evidence type="ECO:0000313" key="12">
    <source>
        <dbReference type="Proteomes" id="UP000094757"/>
    </source>
</evidence>
<evidence type="ECO:0000256" key="1">
    <source>
        <dbReference type="ARBA" id="ARBA00022553"/>
    </source>
</evidence>
<sequence>MPLIYCVEDDDSIRDLVGYALHGQGYEIRSFSESAHFWTALKSTVPDLILLDIMLPEQDGLSLLKQVRENKEFYHIPVIMMTAKTREFDIIKGLDAGADDYVTKPFSILELLSRIRAVLRRSSVSKQEIPEILSYKTITLRPKEHIVNVGKKEVILTLKEFDLLSYLILNKGIILSRDQIMQAVWESPVMLESRTIDMHIMSIRQKLGKIGKEIRTVRGVGYRLGDKNK</sequence>
<evidence type="ECO:0000256" key="2">
    <source>
        <dbReference type="ARBA" id="ARBA00023012"/>
    </source>
</evidence>
<dbReference type="KEGG" id="dpn:BCB69_00560"/>
<dbReference type="OrthoDB" id="152576at2"/>
<evidence type="ECO:0000256" key="6">
    <source>
        <dbReference type="PROSITE-ProRule" id="PRU00169"/>
    </source>
</evidence>
<dbReference type="InterPro" id="IPR039420">
    <property type="entry name" value="WalR-like"/>
</dbReference>
<dbReference type="GO" id="GO:0006355">
    <property type="term" value="P:regulation of DNA-templated transcription"/>
    <property type="evidence" value="ECO:0007669"/>
    <property type="project" value="InterPro"/>
</dbReference>
<dbReference type="GO" id="GO:0005829">
    <property type="term" value="C:cytosol"/>
    <property type="evidence" value="ECO:0007669"/>
    <property type="project" value="TreeGrafter"/>
</dbReference>
<evidence type="ECO:0000313" key="10">
    <source>
        <dbReference type="EMBL" id="AOH38616.1"/>
    </source>
</evidence>
<keyword evidence="5" id="KW-0804">Transcription</keyword>
<protein>
    <submittedName>
        <fullName evidence="10">DNA-binding response regulator</fullName>
    </submittedName>
</protein>
<keyword evidence="4 7" id="KW-0238">DNA-binding</keyword>
<dbReference type="GO" id="GO:0032993">
    <property type="term" value="C:protein-DNA complex"/>
    <property type="evidence" value="ECO:0007669"/>
    <property type="project" value="TreeGrafter"/>
</dbReference>
<evidence type="ECO:0000313" key="13">
    <source>
        <dbReference type="Proteomes" id="UP000266262"/>
    </source>
</evidence>
<dbReference type="Proteomes" id="UP000094757">
    <property type="component" value="Chromosome"/>
</dbReference>
<feature type="domain" description="OmpR/PhoB-type" evidence="9">
    <location>
        <begin position="130"/>
        <end position="226"/>
    </location>
</feature>
<dbReference type="InterPro" id="IPR001867">
    <property type="entry name" value="OmpR/PhoB-type_DNA-bd"/>
</dbReference>
<evidence type="ECO:0000259" key="9">
    <source>
        <dbReference type="PROSITE" id="PS51755"/>
    </source>
</evidence>
<evidence type="ECO:0000256" key="5">
    <source>
        <dbReference type="ARBA" id="ARBA00023163"/>
    </source>
</evidence>
<reference evidence="12" key="2">
    <citation type="submission" date="2016-08" db="EMBL/GenBank/DDBJ databases">
        <authorList>
            <person name="Holder M.E."/>
            <person name="Ajami N.J."/>
            <person name="Petrosino J.F."/>
        </authorList>
    </citation>
    <scope>NUCLEOTIDE SEQUENCE [LARGE SCALE GENOMIC DNA]</scope>
    <source>
        <strain evidence="12">F0677</strain>
    </source>
</reference>
<keyword evidence="2" id="KW-0902">Two-component regulatory system</keyword>
<keyword evidence="13" id="KW-1185">Reference proteome</keyword>
<dbReference type="EMBL" id="QWKU01000001">
    <property type="protein sequence ID" value="RID94433.1"/>
    <property type="molecule type" value="Genomic_DNA"/>
</dbReference>
<dbReference type="InterPro" id="IPR036388">
    <property type="entry name" value="WH-like_DNA-bd_sf"/>
</dbReference>
<reference evidence="10" key="1">
    <citation type="submission" date="2016-08" db="EMBL/GenBank/DDBJ databases">
        <authorList>
            <person name="Seilhamer J.J."/>
        </authorList>
    </citation>
    <scope>NUCLEOTIDE SEQUENCE [LARGE SCALE GENOMIC DNA]</scope>
    <source>
        <strain evidence="10">F0677</strain>
    </source>
</reference>
<dbReference type="SMART" id="SM00448">
    <property type="entry name" value="REC"/>
    <property type="match status" value="1"/>
</dbReference>
<dbReference type="PANTHER" id="PTHR48111:SF40">
    <property type="entry name" value="PHOSPHATE REGULON TRANSCRIPTIONAL REGULATORY PROTEIN PHOB"/>
    <property type="match status" value="1"/>
</dbReference>
<reference evidence="11 13" key="3">
    <citation type="submission" date="2018-08" db="EMBL/GenBank/DDBJ databases">
        <title>Draft genome sequence of Dialister pneumosintes KCOM 1685.</title>
        <authorList>
            <person name="Kook J.-K."/>
            <person name="Park S.-N."/>
            <person name="Lim Y.K."/>
        </authorList>
    </citation>
    <scope>NUCLEOTIDE SEQUENCE [LARGE SCALE GENOMIC DNA]</scope>
    <source>
        <strain evidence="11 13">KCOM 1685</strain>
    </source>
</reference>
<dbReference type="PROSITE" id="PS50110">
    <property type="entry name" value="RESPONSE_REGULATORY"/>
    <property type="match status" value="1"/>
</dbReference>
<dbReference type="PANTHER" id="PTHR48111">
    <property type="entry name" value="REGULATOR OF RPOS"/>
    <property type="match status" value="1"/>
</dbReference>
<dbReference type="Gene3D" id="3.40.50.2300">
    <property type="match status" value="1"/>
</dbReference>
<dbReference type="CDD" id="cd00383">
    <property type="entry name" value="trans_reg_C"/>
    <property type="match status" value="1"/>
</dbReference>